<accession>A0ABN8M308</accession>
<evidence type="ECO:0000256" key="6">
    <source>
        <dbReference type="ARBA" id="ARBA00023242"/>
    </source>
</evidence>
<gene>
    <name evidence="9" type="ORF">PEVE_00013555</name>
</gene>
<reference evidence="9 10" key="1">
    <citation type="submission" date="2022-05" db="EMBL/GenBank/DDBJ databases">
        <authorList>
            <consortium name="Genoscope - CEA"/>
            <person name="William W."/>
        </authorList>
    </citation>
    <scope>NUCLEOTIDE SEQUENCE [LARGE SCALE GENOMIC DNA]</scope>
</reference>
<dbReference type="Proteomes" id="UP001159427">
    <property type="component" value="Unassembled WGS sequence"/>
</dbReference>
<proteinExistence type="inferred from homology"/>
<comment type="subcellular location">
    <subcellularLocation>
        <location evidence="7">Cytoplasm</location>
    </subcellularLocation>
    <subcellularLocation>
        <location evidence="7">Nucleus</location>
        <location evidence="7">Nucleolus</location>
    </subcellularLocation>
    <subcellularLocation>
        <location evidence="1 7">Nucleus</location>
    </subcellularLocation>
</comment>
<keyword evidence="10" id="KW-1185">Reference proteome</keyword>
<dbReference type="InterPro" id="IPR011082">
    <property type="entry name" value="Exosome-assoc_fac/DNA_repair"/>
</dbReference>
<protein>
    <recommendedName>
        <fullName evidence="3 7">Nuclear nucleic acid-binding protein C1D</fullName>
    </recommendedName>
</protein>
<evidence type="ECO:0000313" key="9">
    <source>
        <dbReference type="EMBL" id="CAH3021947.1"/>
    </source>
</evidence>
<keyword evidence="7" id="KW-0238">DNA-binding</keyword>
<evidence type="ECO:0000256" key="3">
    <source>
        <dbReference type="ARBA" id="ARBA00015212"/>
    </source>
</evidence>
<feature type="non-terminal residue" evidence="9">
    <location>
        <position position="1"/>
    </location>
</feature>
<keyword evidence="5 7" id="KW-0694">RNA-binding</keyword>
<dbReference type="PANTHER" id="PTHR15341:SF3">
    <property type="entry name" value="NUCLEAR NUCLEIC ACID-BINDING PROTEIN C1D"/>
    <property type="match status" value="1"/>
</dbReference>
<sequence>KKPRCHTLRPSPPAPCIFKMAAHVEEEPDLPEEVTESLETFHEALGKVEDVFKPLLETSVDDLKEKMNPLESAKLDLVVAYAINSMFWMYLTTQGVNPHEHPVKSELDRIKKYMGKVKEATEKKEASLRIDKGAAKRFVKSALWNPSDKKDSSQDGGETSSKEANKNAEKRKGEDKSITPSEKKKKKKK</sequence>
<dbReference type="InterPro" id="IPR007146">
    <property type="entry name" value="Sas10/Utp3/C1D"/>
</dbReference>
<name>A0ABN8M308_9CNID</name>
<dbReference type="PANTHER" id="PTHR15341">
    <property type="entry name" value="SUN-COR STEROID HORMONE RECEPTOR CO-REPRESSOR"/>
    <property type="match status" value="1"/>
</dbReference>
<evidence type="ECO:0000256" key="1">
    <source>
        <dbReference type="ARBA" id="ARBA00004123"/>
    </source>
</evidence>
<comment type="similarity">
    <text evidence="2 7">Belongs to the C1D family.</text>
</comment>
<organism evidence="9 10">
    <name type="scientific">Porites evermanni</name>
    <dbReference type="NCBI Taxonomy" id="104178"/>
    <lineage>
        <taxon>Eukaryota</taxon>
        <taxon>Metazoa</taxon>
        <taxon>Cnidaria</taxon>
        <taxon>Anthozoa</taxon>
        <taxon>Hexacorallia</taxon>
        <taxon>Scleractinia</taxon>
        <taxon>Fungiina</taxon>
        <taxon>Poritidae</taxon>
        <taxon>Porites</taxon>
    </lineage>
</organism>
<evidence type="ECO:0000256" key="7">
    <source>
        <dbReference type="RuleBase" id="RU368003"/>
    </source>
</evidence>
<evidence type="ECO:0000256" key="5">
    <source>
        <dbReference type="ARBA" id="ARBA00022884"/>
    </source>
</evidence>
<dbReference type="Pfam" id="PF04000">
    <property type="entry name" value="Sas10_Utp3"/>
    <property type="match status" value="1"/>
</dbReference>
<evidence type="ECO:0000256" key="4">
    <source>
        <dbReference type="ARBA" id="ARBA00022552"/>
    </source>
</evidence>
<evidence type="ECO:0000256" key="2">
    <source>
        <dbReference type="ARBA" id="ARBA00009154"/>
    </source>
</evidence>
<keyword evidence="6 7" id="KW-0539">Nucleus</keyword>
<evidence type="ECO:0000313" key="10">
    <source>
        <dbReference type="Proteomes" id="UP001159427"/>
    </source>
</evidence>
<feature type="region of interest" description="Disordered" evidence="8">
    <location>
        <begin position="141"/>
        <end position="189"/>
    </location>
</feature>
<keyword evidence="7" id="KW-0963">Cytoplasm</keyword>
<comment type="function">
    <text evidence="7">Plays a role in the recruitment of the exosome to pre-rRNA to mediate the 3'-5' end processing of the 5.8S rRNA.</text>
</comment>
<feature type="compositionally biased region" description="Basic and acidic residues" evidence="8">
    <location>
        <begin position="160"/>
        <end position="177"/>
    </location>
</feature>
<comment type="subunit">
    <text evidence="7">Monomer and homodimer.</text>
</comment>
<comment type="caution">
    <text evidence="9">The sequence shown here is derived from an EMBL/GenBank/DDBJ whole genome shotgun (WGS) entry which is preliminary data.</text>
</comment>
<keyword evidence="4 7" id="KW-0698">rRNA processing</keyword>
<evidence type="ECO:0000256" key="8">
    <source>
        <dbReference type="SAM" id="MobiDB-lite"/>
    </source>
</evidence>
<dbReference type="EMBL" id="CALNXI010000200">
    <property type="protein sequence ID" value="CAH3021947.1"/>
    <property type="molecule type" value="Genomic_DNA"/>
</dbReference>